<dbReference type="InterPro" id="IPR016181">
    <property type="entry name" value="Acyl_CoA_acyltransferase"/>
</dbReference>
<dbReference type="InterPro" id="IPR051554">
    <property type="entry name" value="Acetyltransferase_Eis"/>
</dbReference>
<evidence type="ECO:0000256" key="4">
    <source>
        <dbReference type="HAMAP-Rule" id="MF_01812"/>
    </source>
</evidence>
<dbReference type="Gene3D" id="3.30.1050.10">
    <property type="entry name" value="SCP2 sterol-binding domain"/>
    <property type="match status" value="1"/>
</dbReference>
<dbReference type="HOGENOM" id="CLU_050659_0_0_11"/>
<evidence type="ECO:0000313" key="6">
    <source>
        <dbReference type="EMBL" id="BAJ29316.1"/>
    </source>
</evidence>
<comment type="caution">
    <text evidence="4">Lacks conserved residue(s) required for the propagation of feature annotation.</text>
</comment>
<evidence type="ECO:0000256" key="3">
    <source>
        <dbReference type="ARBA" id="ARBA00023315"/>
    </source>
</evidence>
<dbReference type="InterPro" id="IPR025559">
    <property type="entry name" value="Eis_dom"/>
</dbReference>
<feature type="binding site" evidence="4">
    <location>
        <begin position="99"/>
        <end position="101"/>
    </location>
    <ligand>
        <name>acetyl-CoA</name>
        <dbReference type="ChEBI" id="CHEBI:57288"/>
    </ligand>
</feature>
<dbReference type="NCBIfam" id="NF002367">
    <property type="entry name" value="PRK01346.1-4"/>
    <property type="match status" value="1"/>
</dbReference>
<dbReference type="PROSITE" id="PS51186">
    <property type="entry name" value="GNAT"/>
    <property type="match status" value="1"/>
</dbReference>
<dbReference type="HAMAP" id="MF_01812">
    <property type="entry name" value="Eis"/>
    <property type="match status" value="1"/>
</dbReference>
<dbReference type="AlphaFoldDB" id="E4NDN5"/>
<organism evidence="6 7">
    <name type="scientific">Kitasatospora setae (strain ATCC 33774 / DSM 43861 / JCM 3304 / KCC A-0304 / NBRC 14216 / KM-6054)</name>
    <name type="common">Streptomyces setae</name>
    <dbReference type="NCBI Taxonomy" id="452652"/>
    <lineage>
        <taxon>Bacteria</taxon>
        <taxon>Bacillati</taxon>
        <taxon>Actinomycetota</taxon>
        <taxon>Actinomycetes</taxon>
        <taxon>Kitasatosporales</taxon>
        <taxon>Streptomycetaceae</taxon>
        <taxon>Kitasatospora</taxon>
    </lineage>
</organism>
<sequence length="431" mass="46881">MGDDVQQGPGRGVEIRAITRDELADWDRAIALGFMRPHVAPAREWREALFEPGRMLGAFDHEAPGADGRPRCVATFRSFDTGLTVPGGALLPVDAVTAVTVNSTHRRRGLLSGMMRHDLAAARERGSAAAILIAAEYNIYGRFGFGSAAPLAGLRVDVLRSGGIRAGLPVHEGHRIDFATPAEFRELGPGLHERWRPTQPGAIGRFDAWWRLRAGEIDLPGFDRKQGFTAFHRTADGTLTGMIDYTVDDKWDGAYPDCPLTVRDFVALDRKTANALWRFVFSVDWVRHVVAANLGPGDPLPLLLNDPRGARSHEEAADFTWLRLLDLPAAFDARRYEAPGRLVLDVTDREGWTAGRWALQAAADGTGRIVRTEEPADLALDTARLATLYLGGGSAAALADAGLLTELTPGAAVRADTLLRTARAPWNQDSF</sequence>
<dbReference type="InterPro" id="IPR041380">
    <property type="entry name" value="Acetyltransf_17"/>
</dbReference>
<keyword evidence="2 4" id="KW-0808">Transferase</keyword>
<dbReference type="Pfam" id="PF17668">
    <property type="entry name" value="Acetyltransf_17"/>
    <property type="match status" value="1"/>
</dbReference>
<feature type="domain" description="N-acetyltransferase" evidence="5">
    <location>
        <begin position="13"/>
        <end position="171"/>
    </location>
</feature>
<dbReference type="SUPFAM" id="SSF55729">
    <property type="entry name" value="Acyl-CoA N-acyltransferases (Nat)"/>
    <property type="match status" value="1"/>
</dbReference>
<dbReference type="Pfam" id="PF13527">
    <property type="entry name" value="Acetyltransf_9"/>
    <property type="match status" value="1"/>
</dbReference>
<dbReference type="KEGG" id="ksk:KSE_35090"/>
<dbReference type="PATRIC" id="fig|452652.3.peg.3512"/>
<dbReference type="InterPro" id="IPR000182">
    <property type="entry name" value="GNAT_dom"/>
</dbReference>
<keyword evidence="3 4" id="KW-0012">Acyltransferase</keyword>
<feature type="active site" description="Proton donor" evidence="4">
    <location>
        <position position="140"/>
    </location>
</feature>
<comment type="subunit">
    <text evidence="4">Homohexamer; trimer of dimers.</text>
</comment>
<gene>
    <name evidence="6" type="ordered locus">KSE_35090</name>
</gene>
<name>E4NDN5_KITSK</name>
<dbReference type="GO" id="GO:0034069">
    <property type="term" value="F:aminoglycoside N-acetyltransferase activity"/>
    <property type="evidence" value="ECO:0007669"/>
    <property type="project" value="TreeGrafter"/>
</dbReference>
<dbReference type="InterPro" id="IPR036527">
    <property type="entry name" value="SCP2_sterol-bd_dom_sf"/>
</dbReference>
<evidence type="ECO:0000313" key="7">
    <source>
        <dbReference type="Proteomes" id="UP000007076"/>
    </source>
</evidence>
<protein>
    <recommendedName>
        <fullName evidence="5">N-acetyltransferase domain-containing protein</fullName>
    </recommendedName>
</protein>
<dbReference type="SUPFAM" id="SSF55718">
    <property type="entry name" value="SCP-like"/>
    <property type="match status" value="1"/>
</dbReference>
<dbReference type="Gene3D" id="3.40.630.30">
    <property type="match status" value="2"/>
</dbReference>
<dbReference type="PANTHER" id="PTHR37817">
    <property type="entry name" value="N-ACETYLTRANSFERASE EIS"/>
    <property type="match status" value="1"/>
</dbReference>
<evidence type="ECO:0000256" key="2">
    <source>
        <dbReference type="ARBA" id="ARBA00022679"/>
    </source>
</evidence>
<feature type="binding site" evidence="4">
    <location>
        <begin position="107"/>
        <end position="112"/>
    </location>
    <ligand>
        <name>acetyl-CoA</name>
        <dbReference type="ChEBI" id="CHEBI:57288"/>
    </ligand>
</feature>
<evidence type="ECO:0000259" key="5">
    <source>
        <dbReference type="PROSITE" id="PS51186"/>
    </source>
</evidence>
<proteinExistence type="inferred from homology"/>
<reference evidence="6 7" key="1">
    <citation type="journal article" date="2010" name="DNA Res.">
        <title>Genome sequence of Kitasatospora setae NBRC 14216T: an evolutionary snapshot of the family Streptomycetaceae.</title>
        <authorList>
            <person name="Ichikawa N."/>
            <person name="Oguchi A."/>
            <person name="Ikeda H."/>
            <person name="Ishikawa J."/>
            <person name="Kitani S."/>
            <person name="Watanabe Y."/>
            <person name="Nakamura S."/>
            <person name="Katano Y."/>
            <person name="Kishi E."/>
            <person name="Sasagawa M."/>
            <person name="Ankai A."/>
            <person name="Fukui S."/>
            <person name="Hashimoto Y."/>
            <person name="Kamata S."/>
            <person name="Otoguro M."/>
            <person name="Tanikawa S."/>
            <person name="Nihira T."/>
            <person name="Horinouchi S."/>
            <person name="Ohnishi Y."/>
            <person name="Hayakawa M."/>
            <person name="Kuzuyama T."/>
            <person name="Arisawa A."/>
            <person name="Nomoto F."/>
            <person name="Miura H."/>
            <person name="Takahashi Y."/>
            <person name="Fujita N."/>
        </authorList>
    </citation>
    <scope>NUCLEOTIDE SEQUENCE [LARGE SCALE GENOMIC DNA]</scope>
    <source>
        <strain evidence="7">ATCC 33774 / DSM 43861 / JCM 3304 / KCC A-0304 / NBRC 14216 / KM-6054</strain>
    </source>
</reference>
<dbReference type="STRING" id="452652.KSE_35090"/>
<evidence type="ECO:0000256" key="1">
    <source>
        <dbReference type="ARBA" id="ARBA00009213"/>
    </source>
</evidence>
<dbReference type="PANTHER" id="PTHR37817:SF1">
    <property type="entry name" value="N-ACETYLTRANSFERASE EIS"/>
    <property type="match status" value="1"/>
</dbReference>
<accession>E4NDN5</accession>
<comment type="similarity">
    <text evidence="1 4">Belongs to the acetyltransferase Eis family.</text>
</comment>
<dbReference type="EMBL" id="AP010968">
    <property type="protein sequence ID" value="BAJ29316.1"/>
    <property type="molecule type" value="Genomic_DNA"/>
</dbReference>
<dbReference type="eggNOG" id="COG4552">
    <property type="taxonomic scope" value="Bacteria"/>
</dbReference>
<dbReference type="InterPro" id="IPR022902">
    <property type="entry name" value="NAcTrfase_Eis"/>
</dbReference>
<dbReference type="Proteomes" id="UP000007076">
    <property type="component" value="Chromosome"/>
</dbReference>
<keyword evidence="7" id="KW-1185">Reference proteome</keyword>
<dbReference type="Pfam" id="PF13530">
    <property type="entry name" value="SCP2_2"/>
    <property type="match status" value="1"/>
</dbReference>
<feature type="active site" description="Proton acceptor; via carboxylate" evidence="4">
    <location>
        <position position="431"/>
    </location>
</feature>
<dbReference type="GO" id="GO:0030649">
    <property type="term" value="P:aminoglycoside antibiotic catabolic process"/>
    <property type="evidence" value="ECO:0007669"/>
    <property type="project" value="TreeGrafter"/>
</dbReference>
<dbReference type="RefSeq" id="WP_014136622.1">
    <property type="nucleotide sequence ID" value="NC_016109.1"/>
</dbReference>